<proteinExistence type="predicted"/>
<name>A0ABQ2D0F8_9DEIO</name>
<gene>
    <name evidence="1" type="ORF">GCM10008938_25890</name>
</gene>
<protein>
    <submittedName>
        <fullName evidence="1">Uncharacterized protein</fullName>
    </submittedName>
</protein>
<comment type="caution">
    <text evidence="1">The sequence shown here is derived from an EMBL/GenBank/DDBJ whole genome shotgun (WGS) entry which is preliminary data.</text>
</comment>
<dbReference type="RefSeq" id="WP_194510048.1">
    <property type="nucleotide sequence ID" value="NZ_BMOD01000009.1"/>
</dbReference>
<dbReference type="EMBL" id="BMOD01000009">
    <property type="protein sequence ID" value="GGJ38590.1"/>
    <property type="molecule type" value="Genomic_DNA"/>
</dbReference>
<evidence type="ECO:0000313" key="1">
    <source>
        <dbReference type="EMBL" id="GGJ38590.1"/>
    </source>
</evidence>
<accession>A0ABQ2D0F8</accession>
<evidence type="ECO:0000313" key="2">
    <source>
        <dbReference type="Proteomes" id="UP000632222"/>
    </source>
</evidence>
<sequence>MREALDPHMQEALEKVYQVFQNDTLHDRVEGCPCCVKNGDHARIRSKPLRFLEAEDLSRYAFKAMTTWGSEEDFRHFLPRLLELHVQKGNLLPLYKLSYAHWTSWSEEEQESVRAVLLLWWKQLLQIEPPANVGQDLEELARAEYTLEPYLQLWDSQESWEPWVHFAEFVYLNLADLKSGKWLKENSRLNQQVLAWTLDPQKLQKMQLWYEVRLDSPEADELAMGLDVLGWHLSEK</sequence>
<reference evidence="2" key="1">
    <citation type="journal article" date="2019" name="Int. J. Syst. Evol. Microbiol.">
        <title>The Global Catalogue of Microorganisms (GCM) 10K type strain sequencing project: providing services to taxonomists for standard genome sequencing and annotation.</title>
        <authorList>
            <consortium name="The Broad Institute Genomics Platform"/>
            <consortium name="The Broad Institute Genome Sequencing Center for Infectious Disease"/>
            <person name="Wu L."/>
            <person name="Ma J."/>
        </authorList>
    </citation>
    <scope>NUCLEOTIDE SEQUENCE [LARGE SCALE GENOMIC DNA]</scope>
    <source>
        <strain evidence="2">JCM 14370</strain>
    </source>
</reference>
<keyword evidence="2" id="KW-1185">Reference proteome</keyword>
<organism evidence="1 2">
    <name type="scientific">Deinococcus roseus</name>
    <dbReference type="NCBI Taxonomy" id="392414"/>
    <lineage>
        <taxon>Bacteria</taxon>
        <taxon>Thermotogati</taxon>
        <taxon>Deinococcota</taxon>
        <taxon>Deinococci</taxon>
        <taxon>Deinococcales</taxon>
        <taxon>Deinococcaceae</taxon>
        <taxon>Deinococcus</taxon>
    </lineage>
</organism>
<dbReference type="Proteomes" id="UP000632222">
    <property type="component" value="Unassembled WGS sequence"/>
</dbReference>